<evidence type="ECO:0000313" key="1">
    <source>
        <dbReference type="EMBL" id="QBK92563.1"/>
    </source>
</evidence>
<gene>
    <name evidence="1" type="ORF">LCPAC401_02010</name>
</gene>
<reference evidence="1" key="1">
    <citation type="journal article" date="2019" name="MBio">
        <title>Virus Genomes from Deep Sea Sediments Expand the Ocean Megavirome and Support Independent Origins of Viral Gigantism.</title>
        <authorList>
            <person name="Backstrom D."/>
            <person name="Yutin N."/>
            <person name="Jorgensen S.L."/>
            <person name="Dharamshi J."/>
            <person name="Homa F."/>
            <person name="Zaremba-Niedwiedzka K."/>
            <person name="Spang A."/>
            <person name="Wolf Y.I."/>
            <person name="Koonin E.V."/>
            <person name="Ettema T.J."/>
        </authorList>
    </citation>
    <scope>NUCLEOTIDE SEQUENCE</scope>
</reference>
<dbReference type="EMBL" id="MK500578">
    <property type="protein sequence ID" value="QBK92563.1"/>
    <property type="molecule type" value="Genomic_DNA"/>
</dbReference>
<proteinExistence type="predicted"/>
<organism evidence="1">
    <name type="scientific">Pithovirus LCPAC401</name>
    <dbReference type="NCBI Taxonomy" id="2506595"/>
    <lineage>
        <taxon>Viruses</taxon>
        <taxon>Pithoviruses</taxon>
    </lineage>
</organism>
<name>A0A481Z9I3_9VIRU</name>
<accession>A0A481Z9I3</accession>
<sequence>MFVICNNDKNNPGINMKDLKPELVIFLDKRNSDLIWRMNKCDISPQPLYKVNSYMVCEDFLYNEIKGYCVNIIPKVGWRSHPDIIAYVLENVQYTYQLVEVEAGKKITEFQINGYSLIIISDNHIQSF</sequence>
<protein>
    <submittedName>
        <fullName evidence="1">Uncharacterized protein</fullName>
    </submittedName>
</protein>